<dbReference type="EMBL" id="JAGKQQ010000001">
    <property type="protein sequence ID" value="MBP3955999.1"/>
    <property type="molecule type" value="Genomic_DNA"/>
</dbReference>
<dbReference type="InterPro" id="IPR002372">
    <property type="entry name" value="PQQ_rpt_dom"/>
</dbReference>
<organism evidence="2 3">
    <name type="scientific">Gemmata palustris</name>
    <dbReference type="NCBI Taxonomy" id="2822762"/>
    <lineage>
        <taxon>Bacteria</taxon>
        <taxon>Pseudomonadati</taxon>
        <taxon>Planctomycetota</taxon>
        <taxon>Planctomycetia</taxon>
        <taxon>Gemmatales</taxon>
        <taxon>Gemmataceae</taxon>
        <taxon>Gemmata</taxon>
    </lineage>
</organism>
<dbReference type="InterPro" id="IPR018391">
    <property type="entry name" value="PQQ_b-propeller_rpt"/>
</dbReference>
<dbReference type="PANTHER" id="PTHR34512:SF30">
    <property type="entry name" value="OUTER MEMBRANE PROTEIN ASSEMBLY FACTOR BAMB"/>
    <property type="match status" value="1"/>
</dbReference>
<protein>
    <submittedName>
        <fullName evidence="2">PQQ-binding-like beta-propeller repeat protein</fullName>
    </submittedName>
</protein>
<dbReference type="InterPro" id="IPR015943">
    <property type="entry name" value="WD40/YVTN_repeat-like_dom_sf"/>
</dbReference>
<sequence>MPVQTVSSHKVEGRKVEGQRRKRSRLYDLRPCDLRLLLVLALILAPGLSLRAADWPVWRGPKGDGIVTDAAVPTKWSATENVVWKVEVPGAGHSSPVVSNGHIFLTSFDSSTTDRMLLCFDRKDGKLLWKQSVLSATAEKMHKNNTPASSTPASDGTHVWVTFLDGEKVAVACYSFAGKQLWLKSFGGFTSAHGFCGTPVLFGDLLIVNGDSDGDAFVAALDKKTGETKWKIDRPNRVRSFSVPLFVEVRGKAQVVLAGSKSVAAFEPTTGKQLWIADSTTDKFVATVAFTEGLIFATGTSPNSTLVALDPTGTGNVTKSHTKWSDTKTASYVPSPLAFGKHLFVLSDSGIATLLEAKTGKKLWSERLGSRLHHASPLLINGLIYCLADDGATYILKPDEEYELVTKNTLGEECHATPAVSDGQLFIRSATSLWCIGAKGTAKHP</sequence>
<dbReference type="Gene3D" id="2.130.10.10">
    <property type="entry name" value="YVTN repeat-like/Quinoprotein amine dehydrogenase"/>
    <property type="match status" value="1"/>
</dbReference>
<name>A0ABS5BQN0_9BACT</name>
<evidence type="ECO:0000313" key="3">
    <source>
        <dbReference type="Proteomes" id="UP000676565"/>
    </source>
</evidence>
<dbReference type="Gene3D" id="2.40.10.480">
    <property type="match status" value="1"/>
</dbReference>
<evidence type="ECO:0000259" key="1">
    <source>
        <dbReference type="Pfam" id="PF13360"/>
    </source>
</evidence>
<dbReference type="InterPro" id="IPR011047">
    <property type="entry name" value="Quinoprotein_ADH-like_sf"/>
</dbReference>
<reference evidence="2 3" key="1">
    <citation type="submission" date="2021-04" db="EMBL/GenBank/DDBJ databases">
        <authorList>
            <person name="Ivanova A."/>
        </authorList>
    </citation>
    <scope>NUCLEOTIDE SEQUENCE [LARGE SCALE GENOMIC DNA]</scope>
    <source>
        <strain evidence="2 3">G18</strain>
    </source>
</reference>
<keyword evidence="3" id="KW-1185">Reference proteome</keyword>
<proteinExistence type="predicted"/>
<dbReference type="Proteomes" id="UP000676565">
    <property type="component" value="Unassembled WGS sequence"/>
</dbReference>
<accession>A0ABS5BQN0</accession>
<dbReference type="Pfam" id="PF13360">
    <property type="entry name" value="PQQ_2"/>
    <property type="match status" value="1"/>
</dbReference>
<dbReference type="PANTHER" id="PTHR34512">
    <property type="entry name" value="CELL SURFACE PROTEIN"/>
    <property type="match status" value="1"/>
</dbReference>
<dbReference type="SMART" id="SM00564">
    <property type="entry name" value="PQQ"/>
    <property type="match status" value="5"/>
</dbReference>
<evidence type="ECO:0000313" key="2">
    <source>
        <dbReference type="EMBL" id="MBP3955999.1"/>
    </source>
</evidence>
<dbReference type="SUPFAM" id="SSF50998">
    <property type="entry name" value="Quinoprotein alcohol dehydrogenase-like"/>
    <property type="match status" value="1"/>
</dbReference>
<comment type="caution">
    <text evidence="2">The sequence shown here is derived from an EMBL/GenBank/DDBJ whole genome shotgun (WGS) entry which is preliminary data.</text>
</comment>
<feature type="domain" description="Pyrrolo-quinoline quinone repeat" evidence="1">
    <location>
        <begin position="118"/>
        <end position="333"/>
    </location>
</feature>
<gene>
    <name evidence="2" type="ORF">J8F10_11955</name>
</gene>